<dbReference type="AlphaFoldDB" id="H5UVC8"/>
<evidence type="ECO:0000313" key="1">
    <source>
        <dbReference type="EMBL" id="GAB49686.1"/>
    </source>
</evidence>
<organism evidence="1 2">
    <name type="scientific">Mobilicoccus pelagius NBRC 104925</name>
    <dbReference type="NCBI Taxonomy" id="1089455"/>
    <lineage>
        <taxon>Bacteria</taxon>
        <taxon>Bacillati</taxon>
        <taxon>Actinomycetota</taxon>
        <taxon>Actinomycetes</taxon>
        <taxon>Micrococcales</taxon>
        <taxon>Dermatophilaceae</taxon>
        <taxon>Mobilicoccus</taxon>
    </lineage>
</organism>
<evidence type="ECO:0000313" key="2">
    <source>
        <dbReference type="Proteomes" id="UP000004367"/>
    </source>
</evidence>
<proteinExistence type="predicted"/>
<dbReference type="RefSeq" id="WP_009483529.1">
    <property type="nucleotide sequence ID" value="NZ_BAFE01000091.1"/>
</dbReference>
<accession>H5UVC8</accession>
<reference evidence="1 2" key="1">
    <citation type="submission" date="2012-02" db="EMBL/GenBank/DDBJ databases">
        <title>Whole genome shotgun sequence of Mobilicoccus pelagius NBRC 104925.</title>
        <authorList>
            <person name="Yoshida Y."/>
            <person name="Hosoyama A."/>
            <person name="Tsuchikane K."/>
            <person name="Katsumata H."/>
            <person name="Yamazaki S."/>
            <person name="Fujita N."/>
        </authorList>
    </citation>
    <scope>NUCLEOTIDE SEQUENCE [LARGE SCALE GENOMIC DNA]</scope>
    <source>
        <strain evidence="1 2">NBRC 104925</strain>
    </source>
</reference>
<dbReference type="Proteomes" id="UP000004367">
    <property type="component" value="Unassembled WGS sequence"/>
</dbReference>
<name>H5UVC8_9MICO</name>
<dbReference type="EMBL" id="BAFE01000091">
    <property type="protein sequence ID" value="GAB49686.1"/>
    <property type="molecule type" value="Genomic_DNA"/>
</dbReference>
<sequence length="45" mass="4586">MTRTIGVVAVAEPLESFPPYVCEMASTVFVGAADAVPWGTASGTV</sequence>
<gene>
    <name evidence="1" type="ORF">MOPEL_132_00530</name>
</gene>
<protein>
    <submittedName>
        <fullName evidence="1">Uncharacterized protein</fullName>
    </submittedName>
</protein>
<comment type="caution">
    <text evidence="1">The sequence shown here is derived from an EMBL/GenBank/DDBJ whole genome shotgun (WGS) entry which is preliminary data.</text>
</comment>
<keyword evidence="2" id="KW-1185">Reference proteome</keyword>